<dbReference type="Proteomes" id="UP000658278">
    <property type="component" value="Unassembled WGS sequence"/>
</dbReference>
<dbReference type="Pfam" id="PF01494">
    <property type="entry name" value="FAD_binding_3"/>
    <property type="match status" value="1"/>
</dbReference>
<protein>
    <submittedName>
        <fullName evidence="4">NAD(P)/FAD-dependent oxidoreductase</fullName>
    </submittedName>
</protein>
<feature type="compositionally biased region" description="Basic and acidic residues" evidence="2">
    <location>
        <begin position="507"/>
        <end position="517"/>
    </location>
</feature>
<name>A0A934VH81_9BACT</name>
<sequence>MVSAAESQPTSDHYDLVILGGAFSGSSLGLLMRRQRPGTRILILEKSEKFDRKVGESTSEVAGCFLTRVLGLSSYLAREHFQKNGLRLWFNKEGNDCPSACSEIGPFTQARFPTYQLDRSKLDTHLLGMADEEGCDVIRTASVKTFELDGAGKNTVTFKHDGMTRTVTADWIADCSGKAALIGRIRGTLRPLDGHPVHSMWVRFRNVTDLDSYKARMACEALDEMKTPVGRTSATNHLMGRGWWSWIIPLANGEFSAGVTWDERLFTPPAEGPVGQRVKQHLLTHPIGKLMFGDAEPVENDSRIYKNLPYYSTEVCGDGWMCMGDAAGFMDPLYSQGLDYCAHSTYTSASILRMAMDGEDVSERLERHNHEFGQSYHRWFNALYRNKYQYLGDSDMMRAAFLMDIATYFLGPVQLVYNWTDQEFSKMPYHGVPGGIFGRFMAFYNKRLEQIARKRLKTGRYGVNNLHHPYLIKTPFVASVKASGHLFRGLFAWLKLELETAFVRPEEPVPAPRDHATTPRPLAEATSS</sequence>
<evidence type="ECO:0000256" key="1">
    <source>
        <dbReference type="ARBA" id="ARBA00023002"/>
    </source>
</evidence>
<dbReference type="PANTHER" id="PTHR43747:SF5">
    <property type="entry name" value="FAD-BINDING DOMAIN-CONTAINING PROTEIN"/>
    <property type="match status" value="1"/>
</dbReference>
<dbReference type="EMBL" id="JAENII010000018">
    <property type="protein sequence ID" value="MBK1828797.1"/>
    <property type="molecule type" value="Genomic_DNA"/>
</dbReference>
<evidence type="ECO:0000256" key="2">
    <source>
        <dbReference type="SAM" id="MobiDB-lite"/>
    </source>
</evidence>
<comment type="caution">
    <text evidence="4">The sequence shown here is derived from an EMBL/GenBank/DDBJ whole genome shotgun (WGS) entry which is preliminary data.</text>
</comment>
<reference evidence="4" key="1">
    <citation type="submission" date="2021-01" db="EMBL/GenBank/DDBJ databases">
        <title>Modified the classification status of verrucomicrobia.</title>
        <authorList>
            <person name="Feng X."/>
        </authorList>
    </citation>
    <scope>NUCLEOTIDE SEQUENCE</scope>
    <source>
        <strain evidence="4">KCTC 22201</strain>
    </source>
</reference>
<feature type="domain" description="FAD-binding" evidence="3">
    <location>
        <begin position="15"/>
        <end position="371"/>
    </location>
</feature>
<keyword evidence="1" id="KW-0560">Oxidoreductase</keyword>
<dbReference type="PANTHER" id="PTHR43747">
    <property type="entry name" value="FAD-BINDING PROTEIN"/>
    <property type="match status" value="1"/>
</dbReference>
<dbReference type="GO" id="GO:0016491">
    <property type="term" value="F:oxidoreductase activity"/>
    <property type="evidence" value="ECO:0007669"/>
    <property type="project" value="UniProtKB-KW"/>
</dbReference>
<dbReference type="InterPro" id="IPR036188">
    <property type="entry name" value="FAD/NAD-bd_sf"/>
</dbReference>
<dbReference type="Gene3D" id="3.50.50.60">
    <property type="entry name" value="FAD/NAD(P)-binding domain"/>
    <property type="match status" value="1"/>
</dbReference>
<evidence type="ECO:0000313" key="5">
    <source>
        <dbReference type="Proteomes" id="UP000658278"/>
    </source>
</evidence>
<proteinExistence type="predicted"/>
<dbReference type="RefSeq" id="WP_200282934.1">
    <property type="nucleotide sequence ID" value="NZ_JAENII010000018.1"/>
</dbReference>
<dbReference type="GO" id="GO:0071949">
    <property type="term" value="F:FAD binding"/>
    <property type="evidence" value="ECO:0007669"/>
    <property type="project" value="InterPro"/>
</dbReference>
<evidence type="ECO:0000259" key="3">
    <source>
        <dbReference type="Pfam" id="PF01494"/>
    </source>
</evidence>
<dbReference type="SUPFAM" id="SSF51905">
    <property type="entry name" value="FAD/NAD(P)-binding domain"/>
    <property type="match status" value="1"/>
</dbReference>
<dbReference type="AlphaFoldDB" id="A0A934VH81"/>
<gene>
    <name evidence="4" type="ORF">JIN81_17310</name>
</gene>
<keyword evidence="5" id="KW-1185">Reference proteome</keyword>
<dbReference type="InterPro" id="IPR050816">
    <property type="entry name" value="Flavin-dep_Halogenase_NPB"/>
</dbReference>
<dbReference type="InterPro" id="IPR002938">
    <property type="entry name" value="FAD-bd"/>
</dbReference>
<accession>A0A934VH81</accession>
<feature type="region of interest" description="Disordered" evidence="2">
    <location>
        <begin position="507"/>
        <end position="528"/>
    </location>
</feature>
<evidence type="ECO:0000313" key="4">
    <source>
        <dbReference type="EMBL" id="MBK1828797.1"/>
    </source>
</evidence>
<organism evidence="4 5">
    <name type="scientific">Haloferula rosea</name>
    <dbReference type="NCBI Taxonomy" id="490093"/>
    <lineage>
        <taxon>Bacteria</taxon>
        <taxon>Pseudomonadati</taxon>
        <taxon>Verrucomicrobiota</taxon>
        <taxon>Verrucomicrobiia</taxon>
        <taxon>Verrucomicrobiales</taxon>
        <taxon>Verrucomicrobiaceae</taxon>
        <taxon>Haloferula</taxon>
    </lineage>
</organism>